<reference evidence="4 5" key="1">
    <citation type="submission" date="2012-12" db="EMBL/GenBank/DDBJ databases">
        <title>The Genome Sequence of Bacillus cereus VD196.</title>
        <authorList>
            <consortium name="The Broad Institute Genome Sequencing Platform"/>
            <consortium name="The Broad Institute Genome Sequencing Center for Infectious Disease"/>
            <person name="Feldgarden M."/>
            <person name="Van der Auwera G.A."/>
            <person name="Mahillon J."/>
            <person name="Duprez V."/>
            <person name="Timmery S."/>
            <person name="Mattelet C."/>
            <person name="Dierick K."/>
            <person name="Sun M."/>
            <person name="Yu Z."/>
            <person name="Zhu L."/>
            <person name="Hu X."/>
            <person name="Shank E.B."/>
            <person name="Swiecicka I."/>
            <person name="Hansen B.M."/>
            <person name="Andrup L."/>
            <person name="Walker B."/>
            <person name="Young S.K."/>
            <person name="Zeng Q."/>
            <person name="Gargeya S."/>
            <person name="Fitzgerald M."/>
            <person name="Haas B."/>
            <person name="Abouelleil A."/>
            <person name="Alvarado L."/>
            <person name="Arachchi H.M."/>
            <person name="Berlin A.M."/>
            <person name="Chapman S.B."/>
            <person name="Dewar J."/>
            <person name="Goldberg J."/>
            <person name="Griggs A."/>
            <person name="Gujja S."/>
            <person name="Hansen M."/>
            <person name="Howarth C."/>
            <person name="Imamovic A."/>
            <person name="Larimer J."/>
            <person name="McCowan C."/>
            <person name="Murphy C."/>
            <person name="Neiman D."/>
            <person name="Pearson M."/>
            <person name="Priest M."/>
            <person name="Roberts A."/>
            <person name="Saif S."/>
            <person name="Shea T."/>
            <person name="Sisk P."/>
            <person name="Sykes S."/>
            <person name="Wortman J."/>
            <person name="Nusbaum C."/>
            <person name="Birren B."/>
        </authorList>
    </citation>
    <scope>NUCLEOTIDE SEQUENCE [LARGE SCALE GENOMIC DNA]</scope>
    <source>
        <strain evidence="4 5">VD196</strain>
    </source>
</reference>
<dbReference type="PANTHER" id="PTHR22847">
    <property type="entry name" value="WD40 REPEAT PROTEIN"/>
    <property type="match status" value="1"/>
</dbReference>
<evidence type="ECO:0000313" key="4">
    <source>
        <dbReference type="EMBL" id="EOO57418.1"/>
    </source>
</evidence>
<feature type="repeat" description="WD" evidence="3">
    <location>
        <begin position="86"/>
        <end position="112"/>
    </location>
</feature>
<dbReference type="InterPro" id="IPR015943">
    <property type="entry name" value="WD40/YVTN_repeat-like_dom_sf"/>
</dbReference>
<dbReference type="PANTHER" id="PTHR22847:SF637">
    <property type="entry name" value="WD REPEAT DOMAIN 5B"/>
    <property type="match status" value="1"/>
</dbReference>
<dbReference type="AlphaFoldDB" id="A0A9W5PXK3"/>
<dbReference type="Gene3D" id="2.130.10.10">
    <property type="entry name" value="YVTN repeat-like/Quinoprotein amine dehydrogenase"/>
    <property type="match status" value="1"/>
</dbReference>
<keyword evidence="1 3" id="KW-0853">WD repeat</keyword>
<keyword evidence="2" id="KW-0677">Repeat</keyword>
<evidence type="ECO:0000256" key="2">
    <source>
        <dbReference type="ARBA" id="ARBA00022737"/>
    </source>
</evidence>
<evidence type="ECO:0000256" key="1">
    <source>
        <dbReference type="ARBA" id="ARBA00022574"/>
    </source>
</evidence>
<comment type="caution">
    <text evidence="4">The sequence shown here is derived from an EMBL/GenBank/DDBJ whole genome shotgun (WGS) entry which is preliminary data.</text>
</comment>
<sequence length="648" mass="72848">MEINTNNNFLNDISGTRMTVIEVETGDIRAQFDNMDESLIDDVAITDNSFSIVAYHDNIGYYDITGRLIRKINKFGEKKISVNPVDNTTLAIGSNDGKIELWDLETGVLLKVIADEFRAKSNTLEFSRDGSRLLSATTYAAESKLRIWDPTNGTRIGPEHRFSPIITPKISFNGTKIAYVSYNSSTEEQIISVVDVETGRLIIPKIRISSPNRVMALAFDSNEKEIIFCRSGYSSLGCTRITEMQADMLRYSLDTGRQVGRAFEGHLLNGHLLNLSTSNTTNDLLICSDERSSVILTWERTTARIQKYIKLEPENTAHFTQISPNGKYYLVANLIHTSGFNYEPSNELERFCQWSEPNIERFNSSNLDDVTNGILASTDYTAPVCAGISKFNILDGVGIGLRGKYQYRYPAPRQPSLFFAVYPSHNNPVTINFDNEKNIILIQVPLFIDIHHLKENVQAHRVSRSRANITIQAKPSMVIQGKAAQSLQLDFDGSKLDTDTYIETFIIDPITVLGTLGSEDALIQLIEKTVDRMLNASASGVSKYLSSLVAHTQMPKSWNRSREYELIFREFLFQDVVVKTDNRTQDVEYIFLLCTAVSHNFPPPCICKEDTKTITPITRAGINDSRRWLSLAFSQDALNTLAAPQFRG</sequence>
<evidence type="ECO:0000313" key="5">
    <source>
        <dbReference type="Proteomes" id="UP000014023"/>
    </source>
</evidence>
<dbReference type="SUPFAM" id="SSF82171">
    <property type="entry name" value="DPP6 N-terminal domain-like"/>
    <property type="match status" value="1"/>
</dbReference>
<gene>
    <name evidence="4" type="ORF">IKE_06339</name>
</gene>
<accession>A0A9W5PXK3</accession>
<name>A0A9W5PXK3_BACCE</name>
<proteinExistence type="predicted"/>
<evidence type="ECO:0000256" key="3">
    <source>
        <dbReference type="PROSITE-ProRule" id="PRU00221"/>
    </source>
</evidence>
<protein>
    <submittedName>
        <fullName evidence="4">Uncharacterized protein</fullName>
    </submittedName>
</protein>
<dbReference type="InterPro" id="IPR001680">
    <property type="entry name" value="WD40_rpt"/>
</dbReference>
<dbReference type="EMBL" id="AHFL01000097">
    <property type="protein sequence ID" value="EOO57418.1"/>
    <property type="molecule type" value="Genomic_DNA"/>
</dbReference>
<organism evidence="4 5">
    <name type="scientific">Bacillus cereus VD196</name>
    <dbReference type="NCBI Taxonomy" id="1053243"/>
    <lineage>
        <taxon>Bacteria</taxon>
        <taxon>Bacillati</taxon>
        <taxon>Bacillota</taxon>
        <taxon>Bacilli</taxon>
        <taxon>Bacillales</taxon>
        <taxon>Bacillaceae</taxon>
        <taxon>Bacillus</taxon>
        <taxon>Bacillus cereus group</taxon>
    </lineage>
</organism>
<dbReference type="PROSITE" id="PS50082">
    <property type="entry name" value="WD_REPEATS_2"/>
    <property type="match status" value="1"/>
</dbReference>
<dbReference type="Proteomes" id="UP000014023">
    <property type="component" value="Unassembled WGS sequence"/>
</dbReference>
<dbReference type="RefSeq" id="WP_016125246.1">
    <property type="nucleotide sequence ID" value="NZ_KB976255.1"/>
</dbReference>